<evidence type="ECO:0000313" key="3">
    <source>
        <dbReference type="Ensembl" id="ENSTRUP00000023583.3"/>
    </source>
</evidence>
<evidence type="ECO:0000256" key="1">
    <source>
        <dbReference type="ARBA" id="ARBA00022614"/>
    </source>
</evidence>
<dbReference type="Proteomes" id="UP000005226">
    <property type="component" value="Chromosome 10"/>
</dbReference>
<dbReference type="SUPFAM" id="SSF52058">
    <property type="entry name" value="L domain-like"/>
    <property type="match status" value="1"/>
</dbReference>
<evidence type="ECO:0000313" key="4">
    <source>
        <dbReference type="Proteomes" id="UP000005226"/>
    </source>
</evidence>
<dbReference type="InterPro" id="IPR050836">
    <property type="entry name" value="SDS22/Internalin_LRR"/>
</dbReference>
<dbReference type="AlphaFoldDB" id="H2TFY5"/>
<protein>
    <submittedName>
        <fullName evidence="3">Protein phosphatase 1, regulatory subunit 42</fullName>
    </submittedName>
</protein>
<dbReference type="InterPro" id="IPR001611">
    <property type="entry name" value="Leu-rich_rpt"/>
</dbReference>
<name>H2TFY5_TAKRU</name>
<reference evidence="3 4" key="1">
    <citation type="journal article" date="2011" name="Genome Biol. Evol.">
        <title>Integration of the genetic map and genome assembly of fugu facilitates insights into distinct features of genome evolution in teleosts and mammals.</title>
        <authorList>
            <person name="Kai W."/>
            <person name="Kikuchi K."/>
            <person name="Tohari S."/>
            <person name="Chew A.K."/>
            <person name="Tay A."/>
            <person name="Fujiwara A."/>
            <person name="Hosoya S."/>
            <person name="Suetake H."/>
            <person name="Naruse K."/>
            <person name="Brenner S."/>
            <person name="Suzuki Y."/>
            <person name="Venkatesh B."/>
        </authorList>
    </citation>
    <scope>NUCLEOTIDE SEQUENCE [LARGE SCALE GENOMIC DNA]</scope>
</reference>
<dbReference type="GeneTree" id="ENSGT00940000158260"/>
<dbReference type="InParanoid" id="H2TFY5"/>
<dbReference type="STRING" id="31033.ENSTRUP00000023583"/>
<dbReference type="Ensembl" id="ENSTRUT00000023681.3">
    <property type="protein sequence ID" value="ENSTRUP00000023583.3"/>
    <property type="gene ID" value="ENSTRUG00000009381.3"/>
</dbReference>
<dbReference type="PANTHER" id="PTHR46652:SF3">
    <property type="entry name" value="LEUCINE-RICH REPEAT-CONTAINING PROTEIN 9"/>
    <property type="match status" value="1"/>
</dbReference>
<gene>
    <name evidence="3" type="primary">ppp1r42</name>
</gene>
<accession>H2TFY5</accession>
<reference evidence="3" key="2">
    <citation type="submission" date="2025-08" db="UniProtKB">
        <authorList>
            <consortium name="Ensembl"/>
        </authorList>
    </citation>
    <scope>IDENTIFICATION</scope>
</reference>
<keyword evidence="1" id="KW-0433">Leucine-rich repeat</keyword>
<dbReference type="Pfam" id="PF13855">
    <property type="entry name" value="LRR_8"/>
    <property type="match status" value="1"/>
</dbReference>
<evidence type="ECO:0000256" key="2">
    <source>
        <dbReference type="ARBA" id="ARBA00022737"/>
    </source>
</evidence>
<dbReference type="Gene3D" id="3.80.10.10">
    <property type="entry name" value="Ribonuclease Inhibitor"/>
    <property type="match status" value="2"/>
</dbReference>
<dbReference type="HOGENOM" id="CLU_062444_0_0_1"/>
<dbReference type="CDD" id="cd21340">
    <property type="entry name" value="PPP1R42"/>
    <property type="match status" value="1"/>
</dbReference>
<keyword evidence="4" id="KW-1185">Reference proteome</keyword>
<dbReference type="eggNOG" id="KOG2769">
    <property type="taxonomic scope" value="Eukaryota"/>
</dbReference>
<sequence>MVRLTTELIAKSRSHVKRKQGPSSQEYLRILTHLHFSNKNIEDIGDISVCRNLSVLYLYDNQITHICNLDFASSLTHLFLQNNNITHIENLSHLQKLSKLYLGGNKIAVVEGLEKLTELRELHVQNQRLAPGEKLLFDPRTLLSLADSLCVLNVSRTNIDDIRDLRELRKLQHFSAADNKLQQVADLEDVFTHWPELLEMDLRGNPVCKRQKYRELLITVCRSLVVLDGKEINEVTRQFLINWKTFKETNRRPTQQCYSILTKTMFIRNSPGICIL</sequence>
<reference evidence="3" key="3">
    <citation type="submission" date="2025-09" db="UniProtKB">
        <authorList>
            <consortium name="Ensembl"/>
        </authorList>
    </citation>
    <scope>IDENTIFICATION</scope>
</reference>
<dbReference type="PANTHER" id="PTHR46652">
    <property type="entry name" value="LEUCINE-RICH REPEAT AND IQ DOMAIN-CONTAINING PROTEIN 1-RELATED"/>
    <property type="match status" value="1"/>
</dbReference>
<organism evidence="3 4">
    <name type="scientific">Takifugu rubripes</name>
    <name type="common">Japanese pufferfish</name>
    <name type="synonym">Fugu rubripes</name>
    <dbReference type="NCBI Taxonomy" id="31033"/>
    <lineage>
        <taxon>Eukaryota</taxon>
        <taxon>Metazoa</taxon>
        <taxon>Chordata</taxon>
        <taxon>Craniata</taxon>
        <taxon>Vertebrata</taxon>
        <taxon>Euteleostomi</taxon>
        <taxon>Actinopterygii</taxon>
        <taxon>Neopterygii</taxon>
        <taxon>Teleostei</taxon>
        <taxon>Neoteleostei</taxon>
        <taxon>Acanthomorphata</taxon>
        <taxon>Eupercaria</taxon>
        <taxon>Tetraodontiformes</taxon>
        <taxon>Tetradontoidea</taxon>
        <taxon>Tetraodontidae</taxon>
        <taxon>Takifugu</taxon>
    </lineage>
</organism>
<dbReference type="SMART" id="SM00365">
    <property type="entry name" value="LRR_SD22"/>
    <property type="match status" value="4"/>
</dbReference>
<dbReference type="OMA" id="RRFLMNW"/>
<dbReference type="PROSITE" id="PS51450">
    <property type="entry name" value="LRR"/>
    <property type="match status" value="3"/>
</dbReference>
<dbReference type="FunCoup" id="H2TFY5">
    <property type="interactions" value="322"/>
</dbReference>
<keyword evidence="2" id="KW-0677">Repeat</keyword>
<proteinExistence type="predicted"/>
<dbReference type="InterPro" id="IPR032675">
    <property type="entry name" value="LRR_dom_sf"/>
</dbReference>